<accession>A0ACB7NV26</accession>
<gene>
    <name evidence="1" type="ORF">F5144DRAFT_633337</name>
</gene>
<comment type="caution">
    <text evidence="1">The sequence shown here is derived from an EMBL/GenBank/DDBJ whole genome shotgun (WGS) entry which is preliminary data.</text>
</comment>
<dbReference type="Proteomes" id="UP000724584">
    <property type="component" value="Unassembled WGS sequence"/>
</dbReference>
<dbReference type="EMBL" id="JAGIZQ010000007">
    <property type="protein sequence ID" value="KAH6617044.1"/>
    <property type="molecule type" value="Genomic_DNA"/>
</dbReference>
<sequence>MALNDGPPFGPVVNGTMVIVFWEYRPSNVAAYLFLGLFAAATLGHLIYLIWFRAWTFIPFLLGGICQIFGYLERAAAHNHPTTLGPWILQNMLLLVSPPLLAATLYLSQHQITRALLHGTNPPTPTKRSRSCCLTCLRPTPTKTYILVDLLSIFTQLLGTILPASGTPSAIHLSKTIILTGLALQLAALGVFMGVSCGRTHARLRRAPARAMVADPGVNWLGYFVVMEVAAGMMVVRSVVRGVEFLEGGGGGVVRGHEVFVYVFDGVAMLVVMVGFLVLYPARLVREVGRLEEREKGRGGGEGGRGALLSGGGRWEGMGREWVGGLTA</sequence>
<organism evidence="1 2">
    <name type="scientific">Chaetomium tenue</name>
    <dbReference type="NCBI Taxonomy" id="1854479"/>
    <lineage>
        <taxon>Eukaryota</taxon>
        <taxon>Fungi</taxon>
        <taxon>Dikarya</taxon>
        <taxon>Ascomycota</taxon>
        <taxon>Pezizomycotina</taxon>
        <taxon>Sordariomycetes</taxon>
        <taxon>Sordariomycetidae</taxon>
        <taxon>Sordariales</taxon>
        <taxon>Chaetomiaceae</taxon>
        <taxon>Chaetomium</taxon>
    </lineage>
</organism>
<protein>
    <submittedName>
        <fullName evidence="1">RTA1 like protein-domain-containing protein</fullName>
    </submittedName>
</protein>
<keyword evidence="2" id="KW-1185">Reference proteome</keyword>
<evidence type="ECO:0000313" key="2">
    <source>
        <dbReference type="Proteomes" id="UP000724584"/>
    </source>
</evidence>
<proteinExistence type="predicted"/>
<evidence type="ECO:0000313" key="1">
    <source>
        <dbReference type="EMBL" id="KAH6617044.1"/>
    </source>
</evidence>
<name>A0ACB7NV26_9PEZI</name>
<reference evidence="1 2" key="1">
    <citation type="journal article" date="2021" name="Nat. Commun.">
        <title>Genetic determinants of endophytism in the Arabidopsis root mycobiome.</title>
        <authorList>
            <person name="Mesny F."/>
            <person name="Miyauchi S."/>
            <person name="Thiergart T."/>
            <person name="Pickel B."/>
            <person name="Atanasova L."/>
            <person name="Karlsson M."/>
            <person name="Huettel B."/>
            <person name="Barry K.W."/>
            <person name="Haridas S."/>
            <person name="Chen C."/>
            <person name="Bauer D."/>
            <person name="Andreopoulos W."/>
            <person name="Pangilinan J."/>
            <person name="LaButti K."/>
            <person name="Riley R."/>
            <person name="Lipzen A."/>
            <person name="Clum A."/>
            <person name="Drula E."/>
            <person name="Henrissat B."/>
            <person name="Kohler A."/>
            <person name="Grigoriev I.V."/>
            <person name="Martin F.M."/>
            <person name="Hacquard S."/>
        </authorList>
    </citation>
    <scope>NUCLEOTIDE SEQUENCE [LARGE SCALE GENOMIC DNA]</scope>
    <source>
        <strain evidence="1 2">MPI-SDFR-AT-0079</strain>
    </source>
</reference>